<comment type="caution">
    <text evidence="6">The sequence shown here is derived from an EMBL/GenBank/DDBJ whole genome shotgun (WGS) entry which is preliminary data.</text>
</comment>
<protein>
    <submittedName>
        <fullName evidence="6">TetR/AcrR family transcriptional regulator</fullName>
    </submittedName>
</protein>
<evidence type="ECO:0000256" key="4">
    <source>
        <dbReference type="PROSITE-ProRule" id="PRU00335"/>
    </source>
</evidence>
<dbReference type="PROSITE" id="PS50977">
    <property type="entry name" value="HTH_TETR_2"/>
    <property type="match status" value="1"/>
</dbReference>
<dbReference type="RefSeq" id="WP_169382222.1">
    <property type="nucleotide sequence ID" value="NZ_JAAXLA010000027.1"/>
</dbReference>
<evidence type="ECO:0000313" key="6">
    <source>
        <dbReference type="EMBL" id="NMH98773.1"/>
    </source>
</evidence>
<proteinExistence type="predicted"/>
<dbReference type="Gene3D" id="1.10.357.10">
    <property type="entry name" value="Tetracycline Repressor, domain 2"/>
    <property type="match status" value="1"/>
</dbReference>
<dbReference type="InterPro" id="IPR001647">
    <property type="entry name" value="HTH_TetR"/>
</dbReference>
<organism evidence="6 7">
    <name type="scientific">Pseudonocardia acidicola</name>
    <dbReference type="NCBI Taxonomy" id="2724939"/>
    <lineage>
        <taxon>Bacteria</taxon>
        <taxon>Bacillati</taxon>
        <taxon>Actinomycetota</taxon>
        <taxon>Actinomycetes</taxon>
        <taxon>Pseudonocardiales</taxon>
        <taxon>Pseudonocardiaceae</taxon>
        <taxon>Pseudonocardia</taxon>
    </lineage>
</organism>
<keyword evidence="2 4" id="KW-0238">DNA-binding</keyword>
<evidence type="ECO:0000256" key="3">
    <source>
        <dbReference type="ARBA" id="ARBA00023163"/>
    </source>
</evidence>
<dbReference type="InterPro" id="IPR009057">
    <property type="entry name" value="Homeodomain-like_sf"/>
</dbReference>
<evidence type="ECO:0000256" key="1">
    <source>
        <dbReference type="ARBA" id="ARBA00023015"/>
    </source>
</evidence>
<dbReference type="EMBL" id="JAAXLA010000027">
    <property type="protein sequence ID" value="NMH98773.1"/>
    <property type="molecule type" value="Genomic_DNA"/>
</dbReference>
<dbReference type="Proteomes" id="UP000820669">
    <property type="component" value="Unassembled WGS sequence"/>
</dbReference>
<evidence type="ECO:0000259" key="5">
    <source>
        <dbReference type="PROSITE" id="PS50977"/>
    </source>
</evidence>
<name>A0ABX1SF16_9PSEU</name>
<keyword evidence="1" id="KW-0805">Transcription regulation</keyword>
<feature type="domain" description="HTH tetR-type" evidence="5">
    <location>
        <begin position="16"/>
        <end position="76"/>
    </location>
</feature>
<accession>A0ABX1SF16</accession>
<dbReference type="InterPro" id="IPR050109">
    <property type="entry name" value="HTH-type_TetR-like_transc_reg"/>
</dbReference>
<dbReference type="PANTHER" id="PTHR30055">
    <property type="entry name" value="HTH-TYPE TRANSCRIPTIONAL REGULATOR RUTR"/>
    <property type="match status" value="1"/>
</dbReference>
<dbReference type="PANTHER" id="PTHR30055:SF234">
    <property type="entry name" value="HTH-TYPE TRANSCRIPTIONAL REGULATOR BETI"/>
    <property type="match status" value="1"/>
</dbReference>
<sequence>MPSRSYGDRLLSPNQEFRRGEIVEAACRLLRTQGVAACTVRTIADEAGVSKGVIHYYFADVHELVELGFAQLARSFYAHIDEHAAAIADPVQALWDAIVSYVTPWDAHASMAGLWCEYYVASLRAGRLDGVVAMQRAMHDLFAGALARVAPDAVRHAGALTRHVTGTVLTQTQMPVDVPELLAEISRMIGVPAPATVGAGCDDPGCVFHSARRSRSA</sequence>
<evidence type="ECO:0000313" key="7">
    <source>
        <dbReference type="Proteomes" id="UP000820669"/>
    </source>
</evidence>
<reference evidence="6 7" key="1">
    <citation type="submission" date="2020-04" db="EMBL/GenBank/DDBJ databases">
        <authorList>
            <person name="Klaysubun C."/>
            <person name="Duangmal K."/>
            <person name="Lipun K."/>
        </authorList>
    </citation>
    <scope>NUCLEOTIDE SEQUENCE [LARGE SCALE GENOMIC DNA]</scope>
    <source>
        <strain evidence="6 7">K10HN5</strain>
    </source>
</reference>
<gene>
    <name evidence="6" type="ORF">HF526_15885</name>
</gene>
<dbReference type="PRINTS" id="PR00455">
    <property type="entry name" value="HTHTETR"/>
</dbReference>
<evidence type="ECO:0000256" key="2">
    <source>
        <dbReference type="ARBA" id="ARBA00023125"/>
    </source>
</evidence>
<feature type="DNA-binding region" description="H-T-H motif" evidence="4">
    <location>
        <begin position="39"/>
        <end position="58"/>
    </location>
</feature>
<dbReference type="SUPFAM" id="SSF46689">
    <property type="entry name" value="Homeodomain-like"/>
    <property type="match status" value="1"/>
</dbReference>
<keyword evidence="7" id="KW-1185">Reference proteome</keyword>
<dbReference type="Pfam" id="PF00440">
    <property type="entry name" value="TetR_N"/>
    <property type="match status" value="1"/>
</dbReference>
<keyword evidence="3" id="KW-0804">Transcription</keyword>